<comment type="caution">
    <text evidence="1">The sequence shown here is derived from an EMBL/GenBank/DDBJ whole genome shotgun (WGS) entry which is preliminary data.</text>
</comment>
<gene>
    <name evidence="1" type="ORF">DAPK24_027190</name>
</gene>
<accession>A0AAV5R699</accession>
<dbReference type="EMBL" id="BTGB01000003">
    <property type="protein sequence ID" value="GMM46144.1"/>
    <property type="molecule type" value="Genomic_DNA"/>
</dbReference>
<reference evidence="1 2" key="1">
    <citation type="journal article" date="2023" name="Elife">
        <title>Identification of key yeast species and microbe-microbe interactions impacting larval growth of Drosophila in the wild.</title>
        <authorList>
            <person name="Mure A."/>
            <person name="Sugiura Y."/>
            <person name="Maeda R."/>
            <person name="Honda K."/>
            <person name="Sakurai N."/>
            <person name="Takahashi Y."/>
            <person name="Watada M."/>
            <person name="Katoh T."/>
            <person name="Gotoh A."/>
            <person name="Gotoh Y."/>
            <person name="Taniguchi I."/>
            <person name="Nakamura K."/>
            <person name="Hayashi T."/>
            <person name="Katayama T."/>
            <person name="Uemura T."/>
            <person name="Hattori Y."/>
        </authorList>
    </citation>
    <scope>NUCLEOTIDE SEQUENCE [LARGE SCALE GENOMIC DNA]</scope>
    <source>
        <strain evidence="1 2">PK-24</strain>
    </source>
</reference>
<proteinExistence type="predicted"/>
<evidence type="ECO:0000313" key="1">
    <source>
        <dbReference type="EMBL" id="GMM46144.1"/>
    </source>
</evidence>
<organism evidence="1 2">
    <name type="scientific">Pichia kluyveri</name>
    <name type="common">Yeast</name>
    <dbReference type="NCBI Taxonomy" id="36015"/>
    <lineage>
        <taxon>Eukaryota</taxon>
        <taxon>Fungi</taxon>
        <taxon>Dikarya</taxon>
        <taxon>Ascomycota</taxon>
        <taxon>Saccharomycotina</taxon>
        <taxon>Pichiomycetes</taxon>
        <taxon>Pichiales</taxon>
        <taxon>Pichiaceae</taxon>
        <taxon>Pichia</taxon>
    </lineage>
</organism>
<keyword evidence="2" id="KW-1185">Reference proteome</keyword>
<name>A0AAV5R699_PICKL</name>
<evidence type="ECO:0000313" key="2">
    <source>
        <dbReference type="Proteomes" id="UP001378960"/>
    </source>
</evidence>
<dbReference type="AlphaFoldDB" id="A0AAV5R699"/>
<sequence>MNMNNMGNLNTMNGMSNLGNMGNMGTTNNNIGGFSNNNFNLNLNSFTGINNIMDPLNLPNIGEIETDLSKISLSEKSPLISSPTSAL</sequence>
<protein>
    <submittedName>
        <fullName evidence="1">Uncharacterized protein</fullName>
    </submittedName>
</protein>
<dbReference type="Proteomes" id="UP001378960">
    <property type="component" value="Unassembled WGS sequence"/>
</dbReference>